<organism evidence="1">
    <name type="scientific">marine metagenome</name>
    <dbReference type="NCBI Taxonomy" id="408172"/>
    <lineage>
        <taxon>unclassified sequences</taxon>
        <taxon>metagenomes</taxon>
        <taxon>ecological metagenomes</taxon>
    </lineage>
</organism>
<feature type="non-terminal residue" evidence="1">
    <location>
        <position position="1"/>
    </location>
</feature>
<protein>
    <submittedName>
        <fullName evidence="1">Uncharacterized protein</fullName>
    </submittedName>
</protein>
<accession>A0A382E5F4</accession>
<name>A0A382E5F4_9ZZZZ</name>
<sequence>GFDSPHPLHFTSHAGRVLFLADSMCQRQHSDDM</sequence>
<evidence type="ECO:0000313" key="1">
    <source>
        <dbReference type="EMBL" id="SVB45203.1"/>
    </source>
</evidence>
<dbReference type="AlphaFoldDB" id="A0A382E5F4"/>
<proteinExistence type="predicted"/>
<gene>
    <name evidence="1" type="ORF">METZ01_LOCUS198057</name>
</gene>
<feature type="non-terminal residue" evidence="1">
    <location>
        <position position="33"/>
    </location>
</feature>
<dbReference type="EMBL" id="UINC01042490">
    <property type="protein sequence ID" value="SVB45203.1"/>
    <property type="molecule type" value="Genomic_DNA"/>
</dbReference>
<reference evidence="1" key="1">
    <citation type="submission" date="2018-05" db="EMBL/GenBank/DDBJ databases">
        <authorList>
            <person name="Lanie J.A."/>
            <person name="Ng W.-L."/>
            <person name="Kazmierczak K.M."/>
            <person name="Andrzejewski T.M."/>
            <person name="Davidsen T.M."/>
            <person name="Wayne K.J."/>
            <person name="Tettelin H."/>
            <person name="Glass J.I."/>
            <person name="Rusch D."/>
            <person name="Podicherti R."/>
            <person name="Tsui H.-C.T."/>
            <person name="Winkler M.E."/>
        </authorList>
    </citation>
    <scope>NUCLEOTIDE SEQUENCE</scope>
</reference>